<keyword evidence="3" id="KW-1185">Reference proteome</keyword>
<evidence type="ECO:0000313" key="2">
    <source>
        <dbReference type="EMBL" id="MRX11611.1"/>
    </source>
</evidence>
<evidence type="ECO:0000313" key="3">
    <source>
        <dbReference type="Proteomes" id="UP000481037"/>
    </source>
</evidence>
<organism evidence="2 3">
    <name type="scientific">Duganella alba</name>
    <dbReference type="NCBI Taxonomy" id="2666081"/>
    <lineage>
        <taxon>Bacteria</taxon>
        <taxon>Pseudomonadati</taxon>
        <taxon>Pseudomonadota</taxon>
        <taxon>Betaproteobacteria</taxon>
        <taxon>Burkholderiales</taxon>
        <taxon>Oxalobacteraceae</taxon>
        <taxon>Telluria group</taxon>
        <taxon>Duganella</taxon>
    </lineage>
</organism>
<dbReference type="RefSeq" id="WP_154370291.1">
    <property type="nucleotide sequence ID" value="NZ_WKJM01000038.1"/>
</dbReference>
<keyword evidence="1" id="KW-1133">Transmembrane helix</keyword>
<dbReference type="AlphaFoldDB" id="A0A6L5QS06"/>
<name>A0A6L5QS06_9BURK</name>
<feature type="transmembrane region" description="Helical" evidence="1">
    <location>
        <begin position="33"/>
        <end position="54"/>
    </location>
</feature>
<proteinExistence type="predicted"/>
<protein>
    <submittedName>
        <fullName evidence="2">Uncharacterized protein</fullName>
    </submittedName>
</protein>
<keyword evidence="1" id="KW-0472">Membrane</keyword>
<feature type="transmembrane region" description="Helical" evidence="1">
    <location>
        <begin position="63"/>
        <end position="84"/>
    </location>
</feature>
<dbReference type="Proteomes" id="UP000481037">
    <property type="component" value="Unassembled WGS sequence"/>
</dbReference>
<accession>A0A6L5QS06</accession>
<sequence>MTVSRLLFRTAVLCLMPLSSARADSGWDGLGMFFYFGVVPLLALLAAFLFSLFISRAPRLHKLWAGIAIAASLLLLIILSASHTLNPPPFLFWLLPAAAWWATAQGLLRFTRQRGARRRN</sequence>
<reference evidence="2 3" key="1">
    <citation type="submission" date="2019-11" db="EMBL/GenBank/DDBJ databases">
        <title>Novel species isolated from a subtropical stream in China.</title>
        <authorList>
            <person name="Lu H."/>
        </authorList>
    </citation>
    <scope>NUCLEOTIDE SEQUENCE [LARGE SCALE GENOMIC DNA]</scope>
    <source>
        <strain evidence="2 3">FT25W</strain>
    </source>
</reference>
<keyword evidence="1" id="KW-0812">Transmembrane</keyword>
<dbReference type="EMBL" id="WKJM01000038">
    <property type="protein sequence ID" value="MRX11611.1"/>
    <property type="molecule type" value="Genomic_DNA"/>
</dbReference>
<feature type="transmembrane region" description="Helical" evidence="1">
    <location>
        <begin position="90"/>
        <end position="110"/>
    </location>
</feature>
<comment type="caution">
    <text evidence="2">The sequence shown here is derived from an EMBL/GenBank/DDBJ whole genome shotgun (WGS) entry which is preliminary data.</text>
</comment>
<gene>
    <name evidence="2" type="ORF">GJ697_27670</name>
</gene>
<evidence type="ECO:0000256" key="1">
    <source>
        <dbReference type="SAM" id="Phobius"/>
    </source>
</evidence>